<feature type="domain" description="PhoU" evidence="7">
    <location>
        <begin position="460"/>
        <end position="529"/>
    </location>
</feature>
<dbReference type="SUPFAM" id="SSF109755">
    <property type="entry name" value="PhoU-like"/>
    <property type="match status" value="1"/>
</dbReference>
<protein>
    <submittedName>
        <fullName evidence="8">Na/Pi cotransporter family protein</fullName>
    </submittedName>
</protein>
<dbReference type="PANTHER" id="PTHR10010:SF46">
    <property type="entry name" value="SODIUM-DEPENDENT PHOSPHATE TRANSPORT PROTEIN 2B"/>
    <property type="match status" value="1"/>
</dbReference>
<feature type="transmembrane region" description="Helical" evidence="6">
    <location>
        <begin position="69"/>
        <end position="90"/>
    </location>
</feature>
<dbReference type="PANTHER" id="PTHR10010">
    <property type="entry name" value="SOLUTE CARRIER FAMILY 34 SODIUM PHOSPHATE , MEMBER 2-RELATED"/>
    <property type="match status" value="1"/>
</dbReference>
<dbReference type="Pfam" id="PF02690">
    <property type="entry name" value="Na_Pi_cotrans"/>
    <property type="match status" value="2"/>
</dbReference>
<evidence type="ECO:0000256" key="2">
    <source>
        <dbReference type="ARBA" id="ARBA00022475"/>
    </source>
</evidence>
<keyword evidence="4 6" id="KW-1133">Transmembrane helix</keyword>
<evidence type="ECO:0000256" key="5">
    <source>
        <dbReference type="ARBA" id="ARBA00023136"/>
    </source>
</evidence>
<evidence type="ECO:0000256" key="6">
    <source>
        <dbReference type="SAM" id="Phobius"/>
    </source>
</evidence>
<dbReference type="Proteomes" id="UP001597295">
    <property type="component" value="Unassembled WGS sequence"/>
</dbReference>
<comment type="caution">
    <text evidence="8">The sequence shown here is derived from an EMBL/GenBank/DDBJ whole genome shotgun (WGS) entry which is preliminary data.</text>
</comment>
<keyword evidence="9" id="KW-1185">Reference proteome</keyword>
<feature type="transmembrane region" description="Helical" evidence="6">
    <location>
        <begin position="102"/>
        <end position="122"/>
    </location>
</feature>
<comment type="subcellular location">
    <subcellularLocation>
        <location evidence="1">Cell membrane</location>
        <topology evidence="1">Multi-pass membrane protein</topology>
    </subcellularLocation>
</comment>
<dbReference type="EMBL" id="JBHUIP010000003">
    <property type="protein sequence ID" value="MFD2262021.1"/>
    <property type="molecule type" value="Genomic_DNA"/>
</dbReference>
<accession>A0ABW5DQ63</accession>
<evidence type="ECO:0000256" key="4">
    <source>
        <dbReference type="ARBA" id="ARBA00022989"/>
    </source>
</evidence>
<feature type="transmembrane region" description="Helical" evidence="6">
    <location>
        <begin position="250"/>
        <end position="268"/>
    </location>
</feature>
<name>A0ABW5DQ63_9PROT</name>
<dbReference type="InterPro" id="IPR026022">
    <property type="entry name" value="PhoU_dom"/>
</dbReference>
<feature type="transmembrane region" description="Helical" evidence="6">
    <location>
        <begin position="175"/>
        <end position="199"/>
    </location>
</feature>
<evidence type="ECO:0000256" key="1">
    <source>
        <dbReference type="ARBA" id="ARBA00004651"/>
    </source>
</evidence>
<dbReference type="NCBIfam" id="NF037997">
    <property type="entry name" value="Na_Pi_symport"/>
    <property type="match status" value="1"/>
</dbReference>
<feature type="transmembrane region" description="Helical" evidence="6">
    <location>
        <begin position="134"/>
        <end position="154"/>
    </location>
</feature>
<keyword evidence="2" id="KW-1003">Cell membrane</keyword>
<organism evidence="8 9">
    <name type="scientific">Lacibacterium aquatile</name>
    <dbReference type="NCBI Taxonomy" id="1168082"/>
    <lineage>
        <taxon>Bacteria</taxon>
        <taxon>Pseudomonadati</taxon>
        <taxon>Pseudomonadota</taxon>
        <taxon>Alphaproteobacteria</taxon>
        <taxon>Rhodospirillales</taxon>
        <taxon>Rhodospirillaceae</taxon>
    </lineage>
</organism>
<evidence type="ECO:0000259" key="7">
    <source>
        <dbReference type="Pfam" id="PF01895"/>
    </source>
</evidence>
<evidence type="ECO:0000313" key="8">
    <source>
        <dbReference type="EMBL" id="MFD2262021.1"/>
    </source>
</evidence>
<feature type="transmembrane region" description="Helical" evidence="6">
    <location>
        <begin position="6"/>
        <end position="24"/>
    </location>
</feature>
<dbReference type="InterPro" id="IPR038078">
    <property type="entry name" value="PhoU-like_sf"/>
</dbReference>
<proteinExistence type="predicted"/>
<reference evidence="9" key="1">
    <citation type="journal article" date="2019" name="Int. J. Syst. Evol. Microbiol.">
        <title>The Global Catalogue of Microorganisms (GCM) 10K type strain sequencing project: providing services to taxonomists for standard genome sequencing and annotation.</title>
        <authorList>
            <consortium name="The Broad Institute Genomics Platform"/>
            <consortium name="The Broad Institute Genome Sequencing Center for Infectious Disease"/>
            <person name="Wu L."/>
            <person name="Ma J."/>
        </authorList>
    </citation>
    <scope>NUCLEOTIDE SEQUENCE [LARGE SCALE GENOMIC DNA]</scope>
    <source>
        <strain evidence="9">CGMCC 1.19062</strain>
    </source>
</reference>
<dbReference type="Pfam" id="PF01895">
    <property type="entry name" value="PhoU"/>
    <property type="match status" value="2"/>
</dbReference>
<evidence type="ECO:0000256" key="3">
    <source>
        <dbReference type="ARBA" id="ARBA00022692"/>
    </source>
</evidence>
<sequence>MSAWQILLHLIGNVVLLLWGLYMVKSGVIRAFGADLRRFLGMGMRNRWTALLSGAAVTTMLQSSTATGLMAASFAASGTIALMPALALMLGANIGTTVIVQLVHFDISLLAPVFLLAGYMAFRQGGKTRTHDLGRVGIGLGLMLLALYLLLETLKPVESAPVLRHLLGALAADPFMGMALAAVFTWAAHSSVAVVLLISSLAGAGVVEPQAALAMVAGANLGSAVNPIIEGPRDSAVARRLPMGNLINRLVGCVLVLAFLPSLTDLMLRLGGPVTLAANFHVAFNLALAALFILPLAPFAKALERYMPERGTGEEDLAAPKYLDPAALDMPELAVANAGREVMRMSDTLQEMMVGAMEAVRTDDRKRVALVRKLDDRLDQQQEAIKRYLAQLRPDDLDEATNKRVSEVLAMSMNIEHAGDILDHSLLELVAKKIKRHLSFSAEGREEILGLMARLVDNGRLATSVFLSGDKTAARQLIGEKETVRRLETKATEAHFDRLRAGRKETLETSALHLDFLRDLRRINAHLTAGAGAILEEAGELRASRLRSKPKPETAMAEKHS</sequence>
<dbReference type="InterPro" id="IPR003841">
    <property type="entry name" value="Na/Pi_transpt"/>
</dbReference>
<dbReference type="RefSeq" id="WP_379874931.1">
    <property type="nucleotide sequence ID" value="NZ_JBHUIP010000003.1"/>
</dbReference>
<feature type="domain" description="PhoU" evidence="7">
    <location>
        <begin position="342"/>
        <end position="421"/>
    </location>
</feature>
<feature type="transmembrane region" description="Helical" evidence="6">
    <location>
        <begin position="280"/>
        <end position="300"/>
    </location>
</feature>
<keyword evidence="5 6" id="KW-0472">Membrane</keyword>
<keyword evidence="3 6" id="KW-0812">Transmembrane</keyword>
<gene>
    <name evidence="8" type="ORF">ACFSM5_03915</name>
</gene>
<dbReference type="Gene3D" id="1.20.58.220">
    <property type="entry name" value="Phosphate transport system protein phou homolog 2, domain 2"/>
    <property type="match status" value="1"/>
</dbReference>
<evidence type="ECO:0000313" key="9">
    <source>
        <dbReference type="Proteomes" id="UP001597295"/>
    </source>
</evidence>